<name>A0A3G4ZTS9_9VIRU</name>
<accession>A0A3G4ZTS9</accession>
<organism evidence="1">
    <name type="scientific">Barrevirus sp</name>
    <dbReference type="NCBI Taxonomy" id="2487763"/>
    <lineage>
        <taxon>Viruses</taxon>
        <taxon>Varidnaviria</taxon>
        <taxon>Bamfordvirae</taxon>
        <taxon>Nucleocytoviricota</taxon>
        <taxon>Megaviricetes</taxon>
        <taxon>Imitervirales</taxon>
        <taxon>Mimiviridae</taxon>
        <taxon>Klosneuvirinae</taxon>
    </lineage>
</organism>
<proteinExistence type="predicted"/>
<evidence type="ECO:0000313" key="1">
    <source>
        <dbReference type="EMBL" id="AYV76829.1"/>
    </source>
</evidence>
<protein>
    <recommendedName>
        <fullName evidence="2">F-box domain-containing protein</fullName>
    </recommendedName>
</protein>
<gene>
    <name evidence="1" type="ORF">Barrevirus1_51</name>
</gene>
<reference evidence="1" key="1">
    <citation type="submission" date="2018-10" db="EMBL/GenBank/DDBJ databases">
        <title>Hidden diversity of soil giant viruses.</title>
        <authorList>
            <person name="Schulz F."/>
            <person name="Alteio L."/>
            <person name="Goudeau D."/>
            <person name="Ryan E.M."/>
            <person name="Malmstrom R.R."/>
            <person name="Blanchard J."/>
            <person name="Woyke T."/>
        </authorList>
    </citation>
    <scope>NUCLEOTIDE SEQUENCE</scope>
    <source>
        <strain evidence="1">BAV1</strain>
    </source>
</reference>
<sequence length="176" mass="20639">MTSISLSSDTLIIIFSKLIKEHTCAKHFCKLEKVDRQWWEKANKGCSCKILKLLSLVCKTWYTILHKNTKRITTDYSYNYYGCNLAYQLSFTYGLKTIIVDKNQQLCVMFMRDVKKGKCILVLDDLDTIFMENLYRSFKVWHKGQSCNSVCDLPVFRKIINGYVRDSVINFKIIDV</sequence>
<dbReference type="EMBL" id="MK071998">
    <property type="protein sequence ID" value="AYV76829.1"/>
    <property type="molecule type" value="Genomic_DNA"/>
</dbReference>
<evidence type="ECO:0008006" key="2">
    <source>
        <dbReference type="Google" id="ProtNLM"/>
    </source>
</evidence>